<organism evidence="3 4">
    <name type="scientific">Paenibacillus pasadenensis</name>
    <dbReference type="NCBI Taxonomy" id="217090"/>
    <lineage>
        <taxon>Bacteria</taxon>
        <taxon>Bacillati</taxon>
        <taxon>Bacillota</taxon>
        <taxon>Bacilli</taxon>
        <taxon>Bacillales</taxon>
        <taxon>Paenibacillaceae</taxon>
        <taxon>Paenibacillus</taxon>
    </lineage>
</organism>
<evidence type="ECO:0000256" key="1">
    <source>
        <dbReference type="SAM" id="MobiDB-lite"/>
    </source>
</evidence>
<dbReference type="RefSeq" id="WP_028600573.1">
    <property type="nucleotide sequence ID" value="NZ_BIMM01000027.1"/>
</dbReference>
<feature type="signal peptide" evidence="2">
    <location>
        <begin position="1"/>
        <end position="20"/>
    </location>
</feature>
<dbReference type="Pfam" id="PF01547">
    <property type="entry name" value="SBP_bac_1"/>
    <property type="match status" value="1"/>
</dbReference>
<evidence type="ECO:0000313" key="3">
    <source>
        <dbReference type="EMBL" id="PLT44880.1"/>
    </source>
</evidence>
<protein>
    <submittedName>
        <fullName evidence="3">Putative beta-glucoside-regulated ABC transport system, sugar binding component</fullName>
    </submittedName>
</protein>
<name>A0A2N5N3J1_9BACL</name>
<feature type="chain" id="PRO_5038397671" evidence="2">
    <location>
        <begin position="21"/>
        <end position="452"/>
    </location>
</feature>
<accession>A0A2N5N3J1</accession>
<gene>
    <name evidence="3" type="ORF">B8V81_3311</name>
</gene>
<feature type="region of interest" description="Disordered" evidence="1">
    <location>
        <begin position="34"/>
        <end position="55"/>
    </location>
</feature>
<dbReference type="InterPro" id="IPR006059">
    <property type="entry name" value="SBP"/>
</dbReference>
<dbReference type="PROSITE" id="PS51257">
    <property type="entry name" value="PROKAR_LIPOPROTEIN"/>
    <property type="match status" value="1"/>
</dbReference>
<evidence type="ECO:0000313" key="4">
    <source>
        <dbReference type="Proteomes" id="UP000234789"/>
    </source>
</evidence>
<dbReference type="EMBL" id="NFEZ01000004">
    <property type="protein sequence ID" value="PLT44880.1"/>
    <property type="molecule type" value="Genomic_DNA"/>
</dbReference>
<sequence>MLKKKSTTALAALSMAAVLALTACGSNGNNGNSGASNGGASASPAPTTSTAPTEAPAKDVSLRVFSTFGGTDAAREAFQKLLDDFSAKYPNVKIDNDVMSANDDGFRTKVNSDMNSGNEPDLLFYFVGADAKGFVDAGKVVPLNSLLDEDAEWKNGFIPSALESVKQPDGNIYAAPLTGFYEGLFVNKAIFEKYNLELPTDWDKLTKAVKTLSENKIIPLAAPFDQSHYVIEHSVLAASGSEGQKAGLLNGISPEWELGIGKLKELGDLGAFPKDAATIDLTMAANYYSQGLAAMVLEGSWAIGGMADAVKSTSTVLPFPAIPGGKGTGKDVVGGFGSGFYLSKATYDNADKKDAAVQLLKFLTSKDAIKAVATANGGTPAADVQIDGLPQVALDGFKMVADSTSVNSPIDSYLSPETFTTIRQNIQGVVKGEKTAKQALEAAEKIEKANKQ</sequence>
<comment type="caution">
    <text evidence="3">The sequence shown here is derived from an EMBL/GenBank/DDBJ whole genome shotgun (WGS) entry which is preliminary data.</text>
</comment>
<proteinExistence type="predicted"/>
<dbReference type="SUPFAM" id="SSF53850">
    <property type="entry name" value="Periplasmic binding protein-like II"/>
    <property type="match status" value="1"/>
</dbReference>
<dbReference type="OrthoDB" id="9798191at2"/>
<reference evidence="3 4" key="1">
    <citation type="submission" date="2017-05" db="EMBL/GenBank/DDBJ databases">
        <title>Functional genome analysis of Paenibacillus pasadenensis strain R16: insights on endophytic life style and antifungal activity.</title>
        <authorList>
            <person name="Passera A."/>
            <person name="Marcolungo L."/>
            <person name="Casati P."/>
            <person name="Brasca M."/>
            <person name="Quaglino F."/>
            <person name="Delledonne M."/>
        </authorList>
    </citation>
    <scope>NUCLEOTIDE SEQUENCE [LARGE SCALE GENOMIC DNA]</scope>
    <source>
        <strain evidence="3 4">R16</strain>
    </source>
</reference>
<evidence type="ECO:0000256" key="2">
    <source>
        <dbReference type="SAM" id="SignalP"/>
    </source>
</evidence>
<dbReference type="AlphaFoldDB" id="A0A2N5N3J1"/>
<dbReference type="InterPro" id="IPR050490">
    <property type="entry name" value="Bact_solute-bd_prot1"/>
</dbReference>
<dbReference type="Gene3D" id="3.40.190.10">
    <property type="entry name" value="Periplasmic binding protein-like II"/>
    <property type="match status" value="2"/>
</dbReference>
<dbReference type="PANTHER" id="PTHR43649">
    <property type="entry name" value="ARABINOSE-BINDING PROTEIN-RELATED"/>
    <property type="match status" value="1"/>
</dbReference>
<dbReference type="Proteomes" id="UP000234789">
    <property type="component" value="Unassembled WGS sequence"/>
</dbReference>
<dbReference type="PANTHER" id="PTHR43649:SF12">
    <property type="entry name" value="DIACETYLCHITOBIOSE BINDING PROTEIN DASA"/>
    <property type="match status" value="1"/>
</dbReference>
<keyword evidence="2" id="KW-0732">Signal</keyword>
<keyword evidence="4" id="KW-1185">Reference proteome</keyword>